<dbReference type="InterPro" id="IPR049142">
    <property type="entry name" value="MS_channel_1st"/>
</dbReference>
<accession>A0A5B8RVS0</accession>
<evidence type="ECO:0000256" key="1">
    <source>
        <dbReference type="ARBA" id="ARBA00004651"/>
    </source>
</evidence>
<dbReference type="InterPro" id="IPR023408">
    <property type="entry name" value="MscS_beta-dom_sf"/>
</dbReference>
<feature type="transmembrane region" description="Helical" evidence="7">
    <location>
        <begin position="136"/>
        <end position="157"/>
    </location>
</feature>
<evidence type="ECO:0000256" key="4">
    <source>
        <dbReference type="ARBA" id="ARBA00022692"/>
    </source>
</evidence>
<feature type="transmembrane region" description="Helical" evidence="7">
    <location>
        <begin position="163"/>
        <end position="188"/>
    </location>
</feature>
<keyword evidence="6 7" id="KW-0472">Membrane</keyword>
<dbReference type="KEGG" id="cof:FOZ74_11605"/>
<keyword evidence="11" id="KW-1185">Reference proteome</keyword>
<dbReference type="SUPFAM" id="SSF50182">
    <property type="entry name" value="Sm-like ribonucleoproteins"/>
    <property type="match status" value="1"/>
</dbReference>
<evidence type="ECO:0000313" key="10">
    <source>
        <dbReference type="EMBL" id="QEA13621.1"/>
    </source>
</evidence>
<dbReference type="Pfam" id="PF21088">
    <property type="entry name" value="MS_channel_1st"/>
    <property type="match status" value="1"/>
</dbReference>
<proteinExistence type="inferred from homology"/>
<comment type="similarity">
    <text evidence="2">Belongs to the MscS (TC 1.A.23) family.</text>
</comment>
<dbReference type="Gene3D" id="3.30.70.100">
    <property type="match status" value="1"/>
</dbReference>
<evidence type="ECO:0000259" key="8">
    <source>
        <dbReference type="Pfam" id="PF00924"/>
    </source>
</evidence>
<evidence type="ECO:0000256" key="3">
    <source>
        <dbReference type="ARBA" id="ARBA00022475"/>
    </source>
</evidence>
<dbReference type="InterPro" id="IPR011014">
    <property type="entry name" value="MscS_channel_TM-2"/>
</dbReference>
<dbReference type="InterPro" id="IPR006685">
    <property type="entry name" value="MscS_channel_2nd"/>
</dbReference>
<protein>
    <submittedName>
        <fullName evidence="10">Mechanosensitive ion channel family protein</fullName>
    </submittedName>
</protein>
<feature type="transmembrane region" description="Helical" evidence="7">
    <location>
        <begin position="62"/>
        <end position="81"/>
    </location>
</feature>
<dbReference type="SUPFAM" id="SSF82689">
    <property type="entry name" value="Mechanosensitive channel protein MscS (YggB), C-terminal domain"/>
    <property type="match status" value="1"/>
</dbReference>
<dbReference type="OrthoDB" id="9775207at2"/>
<dbReference type="Gene3D" id="2.30.30.60">
    <property type="match status" value="1"/>
</dbReference>
<dbReference type="Pfam" id="PF00924">
    <property type="entry name" value="MS_channel_2nd"/>
    <property type="match status" value="1"/>
</dbReference>
<sequence length="353" mass="38502">MDVQDWWKEPLWLGETALAWAVALGAALLAYMLVHALAVLLARRLEKLARQRPGSALTIAEAVVKATRGWLLLLLSLAVALRTLHLSRPLPDVLSQLIYVLVGVQLALWLSRLLVRSLEHLAHQDGAPRNPVMLGIIKWSTQLIVWVVLLLAVLSNAGVNVNAFIASLGIGGVAVALAAQSVLGDLLASISIGLDKPFEVGEYIEFDKVSGTVSHVGIKSTRIASLSGEELAISNAQILGKLVHNYSRMQERRVAYALSIAVDTPREKAEAIVQEVRALIASIEGVRFDRGHLIGFGDAALNYEFIYYVLSPQFVQHRDVQQHITLGILALLEGLQVRLVTPTRVLHAPEEAH</sequence>
<comment type="subcellular location">
    <subcellularLocation>
        <location evidence="1">Cell membrane</location>
        <topology evidence="1">Multi-pass membrane protein</topology>
    </subcellularLocation>
</comment>
<organism evidence="10 11">
    <name type="scientific">Comamonas flocculans</name>
    <dbReference type="NCBI Taxonomy" id="2597701"/>
    <lineage>
        <taxon>Bacteria</taxon>
        <taxon>Pseudomonadati</taxon>
        <taxon>Pseudomonadota</taxon>
        <taxon>Betaproteobacteria</taxon>
        <taxon>Burkholderiales</taxon>
        <taxon>Comamonadaceae</taxon>
        <taxon>Comamonas</taxon>
    </lineage>
</organism>
<evidence type="ECO:0000259" key="9">
    <source>
        <dbReference type="Pfam" id="PF21088"/>
    </source>
</evidence>
<dbReference type="Gene3D" id="1.10.287.1260">
    <property type="match status" value="1"/>
</dbReference>
<feature type="transmembrane region" description="Helical" evidence="7">
    <location>
        <begin position="20"/>
        <end position="41"/>
    </location>
</feature>
<dbReference type="PANTHER" id="PTHR30566">
    <property type="entry name" value="YNAI-RELATED MECHANOSENSITIVE ION CHANNEL"/>
    <property type="match status" value="1"/>
</dbReference>
<dbReference type="EMBL" id="CP042344">
    <property type="protein sequence ID" value="QEA13621.1"/>
    <property type="molecule type" value="Genomic_DNA"/>
</dbReference>
<evidence type="ECO:0000256" key="5">
    <source>
        <dbReference type="ARBA" id="ARBA00022989"/>
    </source>
</evidence>
<dbReference type="RefSeq" id="WP_146913211.1">
    <property type="nucleotide sequence ID" value="NZ_CP042344.1"/>
</dbReference>
<dbReference type="AlphaFoldDB" id="A0A5B8RVS0"/>
<feature type="domain" description="Mechanosensitive ion channel MscS" evidence="8">
    <location>
        <begin position="182"/>
        <end position="248"/>
    </location>
</feature>
<name>A0A5B8RVS0_9BURK</name>
<dbReference type="Proteomes" id="UP000321199">
    <property type="component" value="Chromosome"/>
</dbReference>
<dbReference type="InterPro" id="IPR011066">
    <property type="entry name" value="MscS_channel_C_sf"/>
</dbReference>
<dbReference type="PANTHER" id="PTHR30566:SF25">
    <property type="entry name" value="INNER MEMBRANE PROTEIN"/>
    <property type="match status" value="1"/>
</dbReference>
<evidence type="ECO:0000256" key="7">
    <source>
        <dbReference type="SAM" id="Phobius"/>
    </source>
</evidence>
<dbReference type="InterPro" id="IPR010920">
    <property type="entry name" value="LSM_dom_sf"/>
</dbReference>
<evidence type="ECO:0000313" key="11">
    <source>
        <dbReference type="Proteomes" id="UP000321199"/>
    </source>
</evidence>
<feature type="domain" description="Mechanosensitive ion channel transmembrane helices 2/3" evidence="9">
    <location>
        <begin position="144"/>
        <end position="180"/>
    </location>
</feature>
<evidence type="ECO:0000256" key="2">
    <source>
        <dbReference type="ARBA" id="ARBA00008017"/>
    </source>
</evidence>
<reference evidence="10 11" key="1">
    <citation type="submission" date="2019-07" db="EMBL/GenBank/DDBJ databases">
        <title>Complete genome sequence of Comamonas sp. NLF 7-7 isolated from livestock.</title>
        <authorList>
            <person name="Kim D.H."/>
            <person name="Kim J.G."/>
        </authorList>
    </citation>
    <scope>NUCLEOTIDE SEQUENCE [LARGE SCALE GENOMIC DNA]</scope>
    <source>
        <strain evidence="10 11">NLF 7-7</strain>
    </source>
</reference>
<evidence type="ECO:0000256" key="6">
    <source>
        <dbReference type="ARBA" id="ARBA00023136"/>
    </source>
</evidence>
<dbReference type="SUPFAM" id="SSF82861">
    <property type="entry name" value="Mechanosensitive channel protein MscS (YggB), transmembrane region"/>
    <property type="match status" value="1"/>
</dbReference>
<keyword evidence="5 7" id="KW-1133">Transmembrane helix</keyword>
<keyword evidence="3" id="KW-1003">Cell membrane</keyword>
<dbReference type="GO" id="GO:0008381">
    <property type="term" value="F:mechanosensitive monoatomic ion channel activity"/>
    <property type="evidence" value="ECO:0007669"/>
    <property type="project" value="UniProtKB-ARBA"/>
</dbReference>
<gene>
    <name evidence="10" type="ORF">FOZ74_11605</name>
</gene>
<dbReference type="GO" id="GO:0005886">
    <property type="term" value="C:plasma membrane"/>
    <property type="evidence" value="ECO:0007669"/>
    <property type="project" value="UniProtKB-SubCell"/>
</dbReference>
<keyword evidence="4 7" id="KW-0812">Transmembrane</keyword>